<evidence type="ECO:0000313" key="1">
    <source>
        <dbReference type="EMBL" id="VIO68788.1"/>
    </source>
</evidence>
<name>A0A508T709_9BRAD</name>
<organism evidence="1 2">
    <name type="scientific">Bradyrhizobium ivorense</name>
    <dbReference type="NCBI Taxonomy" id="2511166"/>
    <lineage>
        <taxon>Bacteria</taxon>
        <taxon>Pseudomonadati</taxon>
        <taxon>Pseudomonadota</taxon>
        <taxon>Alphaproteobacteria</taxon>
        <taxon>Hyphomicrobiales</taxon>
        <taxon>Nitrobacteraceae</taxon>
        <taxon>Bradyrhizobium</taxon>
    </lineage>
</organism>
<dbReference type="SUPFAM" id="SSF55831">
    <property type="entry name" value="Thymidylate synthase/dCMP hydroxymethylase"/>
    <property type="match status" value="1"/>
</dbReference>
<gene>
    <name evidence="1" type="ORF">CI1B_23580</name>
</gene>
<sequence>MSRSNSHADEPTVISDTNLSRGWARLFLAIYDSRRTEISPLTLSLTGFDAAGVVPEIADVRAALDRMLKLKKKISVDTVAFTIFPERLWKIARGDRERLFALYSGAFPRYVAMNRSVNGRGLYFERMTHFNEATPSNGNQLEFILTNWKEGVRDTMLQVSIFDPARDHTRQARIVFPCLQHVSFVPTNEGLVANAFYATQYVFDKAYGNYLGLARLGAFMAHEMQLPLVRLNVTVGVAKLDGVKKKDASLEPMIAALRAAVAPSIVPGIGEPVGLAGGVSV</sequence>
<proteinExistence type="predicted"/>
<dbReference type="OrthoDB" id="2111297at2"/>
<dbReference type="EMBL" id="CAADFC020000008">
    <property type="protein sequence ID" value="VIO68788.1"/>
    <property type="molecule type" value="Genomic_DNA"/>
</dbReference>
<accession>A0A508T709</accession>
<protein>
    <recommendedName>
        <fullName evidence="3">Thymidylate synthase</fullName>
    </recommendedName>
</protein>
<dbReference type="AlphaFoldDB" id="A0A508T709"/>
<evidence type="ECO:0000313" key="2">
    <source>
        <dbReference type="Proteomes" id="UP000328092"/>
    </source>
</evidence>
<reference evidence="1" key="1">
    <citation type="submission" date="2019-02" db="EMBL/GenBank/DDBJ databases">
        <authorList>
            <person name="Pothier F.J."/>
        </authorList>
    </citation>
    <scope>NUCLEOTIDE SEQUENCE</scope>
    <source>
        <strain evidence="1">CI-1B</strain>
    </source>
</reference>
<keyword evidence="2" id="KW-1185">Reference proteome</keyword>
<comment type="caution">
    <text evidence="1">The sequence shown here is derived from an EMBL/GenBank/DDBJ whole genome shotgun (WGS) entry which is preliminary data.</text>
</comment>
<dbReference type="Gene3D" id="3.30.572.10">
    <property type="entry name" value="Thymidylate synthase/dCMP hydroxymethylase domain"/>
    <property type="match status" value="1"/>
</dbReference>
<dbReference type="InterPro" id="IPR036926">
    <property type="entry name" value="Thymidate_synth/dCMP_Mease_sf"/>
</dbReference>
<dbReference type="Proteomes" id="UP000328092">
    <property type="component" value="Unassembled WGS sequence"/>
</dbReference>
<evidence type="ECO:0008006" key="3">
    <source>
        <dbReference type="Google" id="ProtNLM"/>
    </source>
</evidence>